<dbReference type="InterPro" id="IPR050569">
    <property type="entry name" value="TAAR"/>
</dbReference>
<evidence type="ECO:0000256" key="2">
    <source>
        <dbReference type="ARBA" id="ARBA00022475"/>
    </source>
</evidence>
<feature type="transmembrane region" description="Helical" evidence="6">
    <location>
        <begin position="12"/>
        <end position="38"/>
    </location>
</feature>
<dbReference type="SUPFAM" id="SSF81321">
    <property type="entry name" value="Family A G protein-coupled receptor-like"/>
    <property type="match status" value="1"/>
</dbReference>
<keyword evidence="6" id="KW-1133">Transmembrane helix</keyword>
<reference evidence="8" key="1">
    <citation type="submission" date="2025-08" db="UniProtKB">
        <authorList>
            <consortium name="RefSeq"/>
        </authorList>
    </citation>
    <scope>IDENTIFICATION</scope>
    <source>
        <tissue evidence="8">Gonad</tissue>
    </source>
</reference>
<dbReference type="GO" id="GO:0005886">
    <property type="term" value="C:plasma membrane"/>
    <property type="evidence" value="ECO:0007669"/>
    <property type="project" value="UniProtKB-SubCell"/>
</dbReference>
<dbReference type="CDD" id="cd00637">
    <property type="entry name" value="7tm_classA_rhodopsin-like"/>
    <property type="match status" value="1"/>
</dbReference>
<dbReference type="KEGG" id="bbel:109487595"/>
<dbReference type="PANTHER" id="PTHR24249">
    <property type="entry name" value="HISTAMINE RECEPTOR-RELATED G-PROTEIN COUPLED RECEPTOR"/>
    <property type="match status" value="1"/>
</dbReference>
<dbReference type="RefSeq" id="XP_019647162.1">
    <property type="nucleotide sequence ID" value="XM_019791603.1"/>
</dbReference>
<sequence>MHSLLTGEPSGWLWIRIQAFLASYLSCLTIYLQAGLLFCRWVHIAFPYHYAQHLTRGRLILGIAACNMIALVPPLVGLARAGRVSTWALDVASVDLARPVSLLLPGTPGGIESTVTMCLSGFGVFLTCCIAGLIFKVACDSQSKHDQKVAWAAQADQLPRKLKAVKTFGIVVGVQWVSWMPLIITGATLKLVGIPEHTAAILGDVTYSIMQTSTFTDSIVYAYRNDIYRKAMKKAYRKLRSVVNDFEFEFEFEMRTM</sequence>
<proteinExistence type="predicted"/>
<dbReference type="Proteomes" id="UP000515135">
    <property type="component" value="Unplaced"/>
</dbReference>
<evidence type="ECO:0000313" key="7">
    <source>
        <dbReference type="Proteomes" id="UP000515135"/>
    </source>
</evidence>
<accession>A0A6P5AVP4</accession>
<dbReference type="AlphaFoldDB" id="A0A6P5AVP4"/>
<comment type="subcellular location">
    <subcellularLocation>
        <location evidence="1">Cell membrane</location>
        <topology evidence="1">Multi-pass membrane protein</topology>
    </subcellularLocation>
</comment>
<dbReference type="Gene3D" id="1.20.1070.10">
    <property type="entry name" value="Rhodopsin 7-helix transmembrane proteins"/>
    <property type="match status" value="1"/>
</dbReference>
<feature type="transmembrane region" description="Helical" evidence="6">
    <location>
        <begin position="114"/>
        <end position="135"/>
    </location>
</feature>
<evidence type="ECO:0000256" key="3">
    <source>
        <dbReference type="ARBA" id="ARBA00023040"/>
    </source>
</evidence>
<keyword evidence="6" id="KW-0472">Membrane</keyword>
<keyword evidence="7" id="KW-1185">Reference proteome</keyword>
<evidence type="ECO:0000256" key="6">
    <source>
        <dbReference type="SAM" id="Phobius"/>
    </source>
</evidence>
<organism evidence="7 8">
    <name type="scientific">Branchiostoma belcheri</name>
    <name type="common">Amphioxus</name>
    <dbReference type="NCBI Taxonomy" id="7741"/>
    <lineage>
        <taxon>Eukaryota</taxon>
        <taxon>Metazoa</taxon>
        <taxon>Chordata</taxon>
        <taxon>Cephalochordata</taxon>
        <taxon>Leptocardii</taxon>
        <taxon>Amphioxiformes</taxon>
        <taxon>Branchiostomatidae</taxon>
        <taxon>Branchiostoma</taxon>
    </lineage>
</organism>
<evidence type="ECO:0000256" key="5">
    <source>
        <dbReference type="ARBA" id="ARBA00023224"/>
    </source>
</evidence>
<name>A0A6P5AVP4_BRABE</name>
<evidence type="ECO:0000313" key="8">
    <source>
        <dbReference type="RefSeq" id="XP_019647162.1"/>
    </source>
</evidence>
<evidence type="ECO:0000256" key="4">
    <source>
        <dbReference type="ARBA" id="ARBA00023170"/>
    </source>
</evidence>
<dbReference type="OrthoDB" id="549243at2759"/>
<keyword evidence="6" id="KW-0812">Transmembrane</keyword>
<gene>
    <name evidence="8" type="primary">LOC109487595</name>
</gene>
<protein>
    <submittedName>
        <fullName evidence="8">Uncharacterized protein LOC109487595</fullName>
    </submittedName>
</protein>
<keyword evidence="3" id="KW-0297">G-protein coupled receptor</keyword>
<dbReference type="GO" id="GO:0004930">
    <property type="term" value="F:G protein-coupled receptor activity"/>
    <property type="evidence" value="ECO:0007669"/>
    <property type="project" value="UniProtKB-KW"/>
</dbReference>
<feature type="transmembrane region" description="Helical" evidence="6">
    <location>
        <begin position="59"/>
        <end position="79"/>
    </location>
</feature>
<keyword evidence="4" id="KW-0675">Receptor</keyword>
<evidence type="ECO:0000256" key="1">
    <source>
        <dbReference type="ARBA" id="ARBA00004651"/>
    </source>
</evidence>
<dbReference type="PANTHER" id="PTHR24249:SF411">
    <property type="entry name" value="G-PROTEIN COUPLED RECEPTORS FAMILY 1 PROFILE DOMAIN-CONTAINING PROTEIN"/>
    <property type="match status" value="1"/>
</dbReference>
<keyword evidence="2" id="KW-1003">Cell membrane</keyword>
<keyword evidence="5" id="KW-0807">Transducer</keyword>
<dbReference type="GeneID" id="109487595"/>